<dbReference type="Gene3D" id="2.160.20.10">
    <property type="entry name" value="Single-stranded right-handed beta-helix, Pectin lyase-like"/>
    <property type="match status" value="1"/>
</dbReference>
<keyword evidence="6" id="KW-1185">Reference proteome</keyword>
<dbReference type="PANTHER" id="PTHR31321:SF57">
    <property type="entry name" value="PECTINESTERASE 53-RELATED"/>
    <property type="match status" value="1"/>
</dbReference>
<gene>
    <name evidence="5" type="ORF">O9H85_17600</name>
</gene>
<dbReference type="InterPro" id="IPR011050">
    <property type="entry name" value="Pectin_lyase_fold/virulence"/>
</dbReference>
<feature type="domain" description="Pectinesterase catalytic" evidence="4">
    <location>
        <begin position="5"/>
        <end position="72"/>
    </location>
</feature>
<evidence type="ECO:0000313" key="5">
    <source>
        <dbReference type="EMBL" id="MCZ8514210.1"/>
    </source>
</evidence>
<dbReference type="InterPro" id="IPR000070">
    <property type="entry name" value="Pectinesterase_cat"/>
</dbReference>
<evidence type="ECO:0000256" key="3">
    <source>
        <dbReference type="ARBA" id="ARBA00023085"/>
    </source>
</evidence>
<dbReference type="SUPFAM" id="SSF51126">
    <property type="entry name" value="Pectin lyase-like"/>
    <property type="match status" value="1"/>
</dbReference>
<comment type="similarity">
    <text evidence="1">Belongs to the pectinesterase family.</text>
</comment>
<evidence type="ECO:0000256" key="2">
    <source>
        <dbReference type="ARBA" id="ARBA00022801"/>
    </source>
</evidence>
<dbReference type="PANTHER" id="PTHR31321">
    <property type="entry name" value="ACYL-COA THIOESTER HYDROLASE YBHC-RELATED"/>
    <property type="match status" value="1"/>
</dbReference>
<accession>A0ABT4QBZ7</accession>
<evidence type="ECO:0000259" key="4">
    <source>
        <dbReference type="Pfam" id="PF01095"/>
    </source>
</evidence>
<reference evidence="5 6" key="1">
    <citation type="submission" date="2022-12" db="EMBL/GenBank/DDBJ databases">
        <title>Draft genome sequence of Paenibacillus sp. dW9.</title>
        <authorList>
            <person name="Choi E.-W."/>
            <person name="Kim D.-U."/>
        </authorList>
    </citation>
    <scope>NUCLEOTIDE SEQUENCE [LARGE SCALE GENOMIC DNA]</scope>
    <source>
        <strain evidence="6">dW9</strain>
    </source>
</reference>
<dbReference type="RefSeq" id="WP_269882737.1">
    <property type="nucleotide sequence ID" value="NZ_JAQAGZ010000011.1"/>
</dbReference>
<evidence type="ECO:0000313" key="6">
    <source>
        <dbReference type="Proteomes" id="UP001527882"/>
    </source>
</evidence>
<dbReference type="InterPro" id="IPR012334">
    <property type="entry name" value="Pectin_lyas_fold"/>
</dbReference>
<sequence>MPKWTVAADGSGEFRTIQAAVDAVRVHQEEPHLLFIKKGVYRERVTIPDNKPNIRLVGESPEETILVSGAYARTAGPDGKAIGTFATPT</sequence>
<proteinExistence type="inferred from homology"/>
<dbReference type="Proteomes" id="UP001527882">
    <property type="component" value="Unassembled WGS sequence"/>
</dbReference>
<dbReference type="Pfam" id="PF01095">
    <property type="entry name" value="Pectinesterase"/>
    <property type="match status" value="1"/>
</dbReference>
<protein>
    <submittedName>
        <fullName evidence="5">Pectinesterase family protein</fullName>
    </submittedName>
</protein>
<comment type="caution">
    <text evidence="5">The sequence shown here is derived from an EMBL/GenBank/DDBJ whole genome shotgun (WGS) entry which is preliminary data.</text>
</comment>
<evidence type="ECO:0000256" key="1">
    <source>
        <dbReference type="ARBA" id="ARBA00008891"/>
    </source>
</evidence>
<keyword evidence="3" id="KW-0063">Aspartyl esterase</keyword>
<organism evidence="5 6">
    <name type="scientific">Paenibacillus gyeongsangnamensis</name>
    <dbReference type="NCBI Taxonomy" id="3388067"/>
    <lineage>
        <taxon>Bacteria</taxon>
        <taxon>Bacillati</taxon>
        <taxon>Bacillota</taxon>
        <taxon>Bacilli</taxon>
        <taxon>Bacillales</taxon>
        <taxon>Paenibacillaceae</taxon>
        <taxon>Paenibacillus</taxon>
    </lineage>
</organism>
<dbReference type="EMBL" id="JAQAGZ010000011">
    <property type="protein sequence ID" value="MCZ8514210.1"/>
    <property type="molecule type" value="Genomic_DNA"/>
</dbReference>
<keyword evidence="2" id="KW-0378">Hydrolase</keyword>
<name>A0ABT4QBZ7_9BACL</name>